<dbReference type="Pfam" id="PF13181">
    <property type="entry name" value="TPR_8"/>
    <property type="match status" value="2"/>
</dbReference>
<protein>
    <submittedName>
        <fullName evidence="3">Uncharacterized protein</fullName>
    </submittedName>
</protein>
<dbReference type="GO" id="GO:0045842">
    <property type="term" value="P:positive regulation of mitotic metaphase/anaphase transition"/>
    <property type="evidence" value="ECO:0007669"/>
    <property type="project" value="TreeGrafter"/>
</dbReference>
<feature type="repeat" description="TPR" evidence="2">
    <location>
        <begin position="390"/>
        <end position="423"/>
    </location>
</feature>
<dbReference type="SUPFAM" id="SSF48452">
    <property type="entry name" value="TPR-like"/>
    <property type="match status" value="2"/>
</dbReference>
<dbReference type="EMBL" id="PIXR01001485">
    <property type="protein sequence ID" value="TBU01095.1"/>
    <property type="molecule type" value="Genomic_DNA"/>
</dbReference>
<dbReference type="VEuPathDB" id="MicrosporidiaDB:CWI39_1485p0010"/>
<proteinExistence type="predicted"/>
<dbReference type="PANTHER" id="PTHR12558:SF10">
    <property type="entry name" value="CELL DIVISION CYCLE PROTEIN 23 HOMOLOG"/>
    <property type="match status" value="1"/>
</dbReference>
<dbReference type="VEuPathDB" id="MicrosporidiaDB:CWI36_0676p0020"/>
<comment type="caution">
    <text evidence="3">The sequence shown here is derived from an EMBL/GenBank/DDBJ whole genome shotgun (WGS) entry which is preliminary data.</text>
</comment>
<dbReference type="InterPro" id="IPR019734">
    <property type="entry name" value="TPR_rpt"/>
</dbReference>
<sequence length="561" mass="66699">MLEQKPLQQTLIDLYKRSLNNSIQFITKIGFSTPITISYTDKEIYCKSLFEVKEYRKLYGFLLCIESKKYPEEIIFCNCCTPIYNYYRNISLYKDRERQGLKSFIVHNTPPPTDSYLLYIHALCTNKQKHKEKILCRCININPYFWDPYLLLLYSDISLLEIPLTPIFHIFVLYSYTHSINPSNLLKNSIKFLINSLQPILSINPSQENNNFEIKNKFDINTSEINFNFNEMKYLEENSLEIIDNNKIYSNEEMINYNKETNYNKTYSNEKLEKSNESININNYNTIPFKIALLAATFYYLKEFDKSILLFNFIQNNFPLNLDFYDLFSNILYIKNDIKQLASLTTKCVELNPERPETMCVIANYYSLKGNHENAIEYFKKAITFSPTFTSVYTLIGHEYMELKEYNMAIYSYNKALKYNKTDYRAWYGLGKVYLSLSLKEYSSYFYIKASELKPDDSYIWLCLGQVKLLCNSIEESVSCFLKATTLGDIDGYLMIADLYKNEKRYYEAVIYYEKYVDECKERKEDIYKICVFLCEYYNEIGNIKKVEFYTKMMDEYEGRS</sequence>
<evidence type="ECO:0000313" key="3">
    <source>
        <dbReference type="EMBL" id="TBU01095.1"/>
    </source>
</evidence>
<dbReference type="InterPro" id="IPR011990">
    <property type="entry name" value="TPR-like_helical_dom_sf"/>
</dbReference>
<evidence type="ECO:0000313" key="4">
    <source>
        <dbReference type="Proteomes" id="UP000293045"/>
    </source>
</evidence>
<dbReference type="GO" id="GO:0031145">
    <property type="term" value="P:anaphase-promoting complex-dependent catabolic process"/>
    <property type="evidence" value="ECO:0007669"/>
    <property type="project" value="TreeGrafter"/>
</dbReference>
<dbReference type="GO" id="GO:0005680">
    <property type="term" value="C:anaphase-promoting complex"/>
    <property type="evidence" value="ECO:0007669"/>
    <property type="project" value="TreeGrafter"/>
</dbReference>
<dbReference type="GO" id="GO:0016567">
    <property type="term" value="P:protein ubiquitination"/>
    <property type="evidence" value="ECO:0007669"/>
    <property type="project" value="TreeGrafter"/>
</dbReference>
<dbReference type="Gene3D" id="1.25.40.10">
    <property type="entry name" value="Tetratricopeptide repeat domain"/>
    <property type="match status" value="2"/>
</dbReference>
<name>A0A4Q9L253_9MICR</name>
<evidence type="ECO:0000256" key="2">
    <source>
        <dbReference type="PROSITE-ProRule" id="PRU00339"/>
    </source>
</evidence>
<gene>
    <name evidence="3" type="ORF">CWI39_1485p0010</name>
</gene>
<dbReference type="PANTHER" id="PTHR12558">
    <property type="entry name" value="CELL DIVISION CYCLE 16,23,27"/>
    <property type="match status" value="1"/>
</dbReference>
<feature type="repeat" description="TPR" evidence="2">
    <location>
        <begin position="356"/>
        <end position="389"/>
    </location>
</feature>
<reference evidence="3 4" key="1">
    <citation type="submission" date="2017-12" db="EMBL/GenBank/DDBJ databases">
        <authorList>
            <person name="Pombert J.-F."/>
            <person name="Haag K.L."/>
            <person name="Ebert D."/>
        </authorList>
    </citation>
    <scope>NUCLEOTIDE SEQUENCE [LARGE SCALE GENOMIC DNA]</scope>
    <source>
        <strain evidence="3">IL-BN-2</strain>
    </source>
</reference>
<feature type="repeat" description="TPR" evidence="2">
    <location>
        <begin position="424"/>
        <end position="457"/>
    </location>
</feature>
<dbReference type="Pfam" id="PF13414">
    <property type="entry name" value="TPR_11"/>
    <property type="match status" value="1"/>
</dbReference>
<dbReference type="PROSITE" id="PS50005">
    <property type="entry name" value="TPR"/>
    <property type="match status" value="3"/>
</dbReference>
<dbReference type="SMART" id="SM00028">
    <property type="entry name" value="TPR"/>
    <property type="match status" value="4"/>
</dbReference>
<keyword evidence="1 2" id="KW-0802">TPR repeat</keyword>
<evidence type="ECO:0000256" key="1">
    <source>
        <dbReference type="ARBA" id="ARBA00022803"/>
    </source>
</evidence>
<dbReference type="AlphaFoldDB" id="A0A4Q9L253"/>
<dbReference type="Proteomes" id="UP000293045">
    <property type="component" value="Unassembled WGS sequence"/>
</dbReference>
<dbReference type="GO" id="GO:0051301">
    <property type="term" value="P:cell division"/>
    <property type="evidence" value="ECO:0007669"/>
    <property type="project" value="TreeGrafter"/>
</dbReference>
<accession>A0A4Q9L253</accession>
<organism evidence="3 4">
    <name type="scientific">Hamiltosporidium magnivora</name>
    <dbReference type="NCBI Taxonomy" id="148818"/>
    <lineage>
        <taxon>Eukaryota</taxon>
        <taxon>Fungi</taxon>
        <taxon>Fungi incertae sedis</taxon>
        <taxon>Microsporidia</taxon>
        <taxon>Dubosqiidae</taxon>
        <taxon>Hamiltosporidium</taxon>
    </lineage>
</organism>